<feature type="transmembrane region" description="Helical" evidence="7">
    <location>
        <begin position="192"/>
        <end position="213"/>
    </location>
</feature>
<comment type="caution">
    <text evidence="8">The sequence shown here is derived from an EMBL/GenBank/DDBJ whole genome shotgun (WGS) entry which is preliminary data.</text>
</comment>
<keyword evidence="3" id="KW-0813">Transport</keyword>
<evidence type="ECO:0000256" key="7">
    <source>
        <dbReference type="SAM" id="Phobius"/>
    </source>
</evidence>
<feature type="transmembrane region" description="Helical" evidence="7">
    <location>
        <begin position="99"/>
        <end position="124"/>
    </location>
</feature>
<evidence type="ECO:0000256" key="3">
    <source>
        <dbReference type="ARBA" id="ARBA00022448"/>
    </source>
</evidence>
<feature type="transmembrane region" description="Helical" evidence="7">
    <location>
        <begin position="272"/>
        <end position="293"/>
    </location>
</feature>
<keyword evidence="9" id="KW-1185">Reference proteome</keyword>
<comment type="similarity">
    <text evidence="2">Belongs to the CRT-like transporter family.</text>
</comment>
<feature type="transmembrane region" description="Helical" evidence="7">
    <location>
        <begin position="66"/>
        <end position="87"/>
    </location>
</feature>
<dbReference type="AlphaFoldDB" id="A0AAN9AVM5"/>
<organism evidence="8 9">
    <name type="scientific">Littorina saxatilis</name>
    <dbReference type="NCBI Taxonomy" id="31220"/>
    <lineage>
        <taxon>Eukaryota</taxon>
        <taxon>Metazoa</taxon>
        <taxon>Spiralia</taxon>
        <taxon>Lophotrochozoa</taxon>
        <taxon>Mollusca</taxon>
        <taxon>Gastropoda</taxon>
        <taxon>Caenogastropoda</taxon>
        <taxon>Littorinimorpha</taxon>
        <taxon>Littorinoidea</taxon>
        <taxon>Littorinidae</taxon>
        <taxon>Littorina</taxon>
    </lineage>
</organism>
<dbReference type="InterPro" id="IPR013936">
    <property type="entry name" value="CRT-like"/>
</dbReference>
<feature type="transmembrane region" description="Helical" evidence="7">
    <location>
        <begin position="320"/>
        <end position="341"/>
    </location>
</feature>
<protein>
    <submittedName>
        <fullName evidence="8">Uncharacterized protein</fullName>
    </submittedName>
</protein>
<evidence type="ECO:0000313" key="9">
    <source>
        <dbReference type="Proteomes" id="UP001374579"/>
    </source>
</evidence>
<proteinExistence type="inferred from homology"/>
<dbReference type="GO" id="GO:0016020">
    <property type="term" value="C:membrane"/>
    <property type="evidence" value="ECO:0007669"/>
    <property type="project" value="UniProtKB-SubCell"/>
</dbReference>
<evidence type="ECO:0000256" key="5">
    <source>
        <dbReference type="ARBA" id="ARBA00022989"/>
    </source>
</evidence>
<dbReference type="PANTHER" id="PTHR31326:SF1">
    <property type="entry name" value="PROTEIN CLT2, CHLOROPLASTIC"/>
    <property type="match status" value="1"/>
</dbReference>
<dbReference type="Proteomes" id="UP001374579">
    <property type="component" value="Unassembled WGS sequence"/>
</dbReference>
<feature type="transmembrane region" description="Helical" evidence="7">
    <location>
        <begin position="136"/>
        <end position="157"/>
    </location>
</feature>
<evidence type="ECO:0000256" key="2">
    <source>
        <dbReference type="ARBA" id="ARBA00006690"/>
    </source>
</evidence>
<dbReference type="PANTHER" id="PTHR31326">
    <property type="entry name" value="PROTEIN CLT2, CHLOROPLASTIC"/>
    <property type="match status" value="1"/>
</dbReference>
<feature type="transmembrane region" description="Helical" evidence="7">
    <location>
        <begin position="233"/>
        <end position="251"/>
    </location>
</feature>
<dbReference type="Pfam" id="PF08627">
    <property type="entry name" value="CRT-like"/>
    <property type="match status" value="1"/>
</dbReference>
<name>A0AAN9AVM5_9CAEN</name>
<feature type="transmembrane region" description="Helical" evidence="7">
    <location>
        <begin position="348"/>
        <end position="369"/>
    </location>
</feature>
<reference evidence="8 9" key="1">
    <citation type="submission" date="2024-02" db="EMBL/GenBank/DDBJ databases">
        <title>Chromosome-scale genome assembly of the rough periwinkle Littorina saxatilis.</title>
        <authorList>
            <person name="De Jode A."/>
            <person name="Faria R."/>
            <person name="Formenti G."/>
            <person name="Sims Y."/>
            <person name="Smith T.P."/>
            <person name="Tracey A."/>
            <person name="Wood J.M.D."/>
            <person name="Zagrodzka Z.B."/>
            <person name="Johannesson K."/>
            <person name="Butlin R.K."/>
            <person name="Leder E.H."/>
        </authorList>
    </citation>
    <scope>NUCLEOTIDE SEQUENCE [LARGE SCALE GENOMIC DNA]</scope>
    <source>
        <strain evidence="8">Snail1</strain>
        <tissue evidence="8">Muscle</tissue>
    </source>
</reference>
<keyword evidence="6 7" id="KW-0472">Membrane</keyword>
<evidence type="ECO:0000313" key="8">
    <source>
        <dbReference type="EMBL" id="KAK7093967.1"/>
    </source>
</evidence>
<keyword evidence="4 7" id="KW-0812">Transmembrane</keyword>
<evidence type="ECO:0000256" key="1">
    <source>
        <dbReference type="ARBA" id="ARBA00004141"/>
    </source>
</evidence>
<feature type="transmembrane region" description="Helical" evidence="7">
    <location>
        <begin position="389"/>
        <end position="408"/>
    </location>
</feature>
<gene>
    <name evidence="8" type="ORF">V1264_007646</name>
</gene>
<feature type="transmembrane region" description="Helical" evidence="7">
    <location>
        <begin position="163"/>
        <end position="185"/>
    </location>
</feature>
<comment type="subcellular location">
    <subcellularLocation>
        <location evidence="1">Membrane</location>
        <topology evidence="1">Multi-pass membrane protein</topology>
    </subcellularLocation>
</comment>
<dbReference type="EMBL" id="JBAMIC010000019">
    <property type="protein sequence ID" value="KAK7093967.1"/>
    <property type="molecule type" value="Genomic_DNA"/>
</dbReference>
<keyword evidence="5 7" id="KW-1133">Transmembrane helix</keyword>
<evidence type="ECO:0000256" key="4">
    <source>
        <dbReference type="ARBA" id="ARBA00022692"/>
    </source>
</evidence>
<evidence type="ECO:0000256" key="6">
    <source>
        <dbReference type="ARBA" id="ARBA00023136"/>
    </source>
</evidence>
<accession>A0AAN9AVM5</accession>
<sequence>MEHLKREDFPVSGQETIIFSKKKYPRYVNGVPNDATVNTGSPSDVTTNDDVVIEITPRSFSSGVRLFVLCFVTVLFNVIMNVSLPVFAGTMEYVGGGMFALLLYGALYYPFVLGGLTLFLKVTVDKSLTLYPTCRWRVYLVMGLTTTLNGVGVVFASPPSRTAPYLQGVLATIIIPFTVLCRLVLLRKGISLRRLGCTLAVLVGIFITIEPQIWSLPGSGNESAGGSTTAHVIWPMIFALGFLPAAINTVVCERELKQAEAQSLSFITWTQMFQLLTILPLFWVDFIPFFGMAKSFGDFSHRLNRGFGCNFSSADDCHGLAYKGWIFILGYCLANLFQFLLIQKAEGAIFAVVVQSMTTPLATLFWTFFKFDVPSDRFYWDPEFTETTGFTVGGLVMIVPAVILYNLFSKWDAQEAKKTEENSENE</sequence>